<dbReference type="PANTHER" id="PTHR12302">
    <property type="entry name" value="EBNA2 BINDING PROTEIN P100"/>
    <property type="match status" value="1"/>
</dbReference>
<evidence type="ECO:0000313" key="5">
    <source>
        <dbReference type="EMBL" id="GGI15706.1"/>
    </source>
</evidence>
<dbReference type="InterPro" id="IPR016071">
    <property type="entry name" value="Staphylococal_nuclease_OB-fold"/>
</dbReference>
<name>A0A8J3F0N7_9BURK</name>
<evidence type="ECO:0000256" key="1">
    <source>
        <dbReference type="ARBA" id="ARBA00022722"/>
    </source>
</evidence>
<organism evidence="5 6">
    <name type="scientific">Oxalicibacterium faecigallinarum</name>
    <dbReference type="NCBI Taxonomy" id="573741"/>
    <lineage>
        <taxon>Bacteria</taxon>
        <taxon>Pseudomonadati</taxon>
        <taxon>Pseudomonadota</taxon>
        <taxon>Betaproteobacteria</taxon>
        <taxon>Burkholderiales</taxon>
        <taxon>Oxalobacteraceae</taxon>
        <taxon>Oxalicibacterium</taxon>
    </lineage>
</organism>
<accession>A0A8J3F0N7</accession>
<evidence type="ECO:0000256" key="3">
    <source>
        <dbReference type="ARBA" id="ARBA00022801"/>
    </source>
</evidence>
<dbReference type="SMART" id="SM00318">
    <property type="entry name" value="SNc"/>
    <property type="match status" value="1"/>
</dbReference>
<keyword evidence="6" id="KW-1185">Reference proteome</keyword>
<dbReference type="RefSeq" id="WP_229726098.1">
    <property type="nucleotide sequence ID" value="NZ_BMDI01000001.1"/>
</dbReference>
<evidence type="ECO:0000313" key="6">
    <source>
        <dbReference type="Proteomes" id="UP000642180"/>
    </source>
</evidence>
<keyword evidence="3" id="KW-0378">Hydrolase</keyword>
<dbReference type="Pfam" id="PF00565">
    <property type="entry name" value="SNase"/>
    <property type="match status" value="1"/>
</dbReference>
<dbReference type="Gene3D" id="2.40.50.90">
    <property type="match status" value="1"/>
</dbReference>
<gene>
    <name evidence="5" type="ORF">GCM10008066_00240</name>
</gene>
<dbReference type="SUPFAM" id="SSF50199">
    <property type="entry name" value="Staphylococcal nuclease"/>
    <property type="match status" value="1"/>
</dbReference>
<dbReference type="Proteomes" id="UP000642180">
    <property type="component" value="Unassembled WGS sequence"/>
</dbReference>
<dbReference type="PANTHER" id="PTHR12302:SF3">
    <property type="entry name" value="SERINE_THREONINE-PROTEIN KINASE 31"/>
    <property type="match status" value="1"/>
</dbReference>
<reference evidence="6" key="1">
    <citation type="journal article" date="2019" name="Int. J. Syst. Evol. Microbiol.">
        <title>The Global Catalogue of Microorganisms (GCM) 10K type strain sequencing project: providing services to taxonomists for standard genome sequencing and annotation.</title>
        <authorList>
            <consortium name="The Broad Institute Genomics Platform"/>
            <consortium name="The Broad Institute Genome Sequencing Center for Infectious Disease"/>
            <person name="Wu L."/>
            <person name="Ma J."/>
        </authorList>
    </citation>
    <scope>NUCLEOTIDE SEQUENCE [LARGE SCALE GENOMIC DNA]</scope>
    <source>
        <strain evidence="6">CCM 2767</strain>
    </source>
</reference>
<sequence length="116" mass="13179">MLLATLLAIVVGVSDGDTVTALTHDKTQMKVRLSGIDAPESRQPFGQRSKQNLSDLVYGKEVDLSCGKIDKYRRHICVIHVNGRDANLEQIKAGMAWWYKDYKRDQGVAERDRYRV</sequence>
<evidence type="ECO:0000259" key="4">
    <source>
        <dbReference type="PROSITE" id="PS50830"/>
    </source>
</evidence>
<dbReference type="GO" id="GO:0016787">
    <property type="term" value="F:hydrolase activity"/>
    <property type="evidence" value="ECO:0007669"/>
    <property type="project" value="UniProtKB-KW"/>
</dbReference>
<dbReference type="PROSITE" id="PS50830">
    <property type="entry name" value="TNASE_3"/>
    <property type="match status" value="1"/>
</dbReference>
<comment type="caution">
    <text evidence="5">The sequence shown here is derived from an EMBL/GenBank/DDBJ whole genome shotgun (WGS) entry which is preliminary data.</text>
</comment>
<proteinExistence type="predicted"/>
<dbReference type="GO" id="GO:0004519">
    <property type="term" value="F:endonuclease activity"/>
    <property type="evidence" value="ECO:0007669"/>
    <property type="project" value="UniProtKB-KW"/>
</dbReference>
<keyword evidence="1" id="KW-0540">Nuclease</keyword>
<evidence type="ECO:0000256" key="2">
    <source>
        <dbReference type="ARBA" id="ARBA00022759"/>
    </source>
</evidence>
<keyword evidence="2" id="KW-0255">Endonuclease</keyword>
<protein>
    <recommendedName>
        <fullName evidence="4">TNase-like domain-containing protein</fullName>
    </recommendedName>
</protein>
<dbReference type="EMBL" id="BMDI01000001">
    <property type="protein sequence ID" value="GGI15706.1"/>
    <property type="molecule type" value="Genomic_DNA"/>
</dbReference>
<dbReference type="AlphaFoldDB" id="A0A8J3F0N7"/>
<feature type="domain" description="TNase-like" evidence="4">
    <location>
        <begin position="4"/>
        <end position="116"/>
    </location>
</feature>
<dbReference type="InterPro" id="IPR035437">
    <property type="entry name" value="SNase_OB-fold_sf"/>
</dbReference>